<reference evidence="1" key="1">
    <citation type="journal article" date="2015" name="Nature">
        <title>Complex archaea that bridge the gap between prokaryotes and eukaryotes.</title>
        <authorList>
            <person name="Spang A."/>
            <person name="Saw J.H."/>
            <person name="Jorgensen S.L."/>
            <person name="Zaremba-Niedzwiedzka K."/>
            <person name="Martijn J."/>
            <person name="Lind A.E."/>
            <person name="van Eijk R."/>
            <person name="Schleper C."/>
            <person name="Guy L."/>
            <person name="Ettema T.J."/>
        </authorList>
    </citation>
    <scope>NUCLEOTIDE SEQUENCE</scope>
</reference>
<dbReference type="SUPFAM" id="SSF50939">
    <property type="entry name" value="Sialidases"/>
    <property type="match status" value="1"/>
</dbReference>
<dbReference type="EMBL" id="LAZR01022852">
    <property type="protein sequence ID" value="KKL80447.1"/>
    <property type="molecule type" value="Genomic_DNA"/>
</dbReference>
<accession>A0A0F9HZ66</accession>
<dbReference type="AlphaFoldDB" id="A0A0F9HZ66"/>
<dbReference type="InterPro" id="IPR015943">
    <property type="entry name" value="WD40/YVTN_repeat-like_dom_sf"/>
</dbReference>
<proteinExistence type="predicted"/>
<dbReference type="Gene3D" id="2.130.10.10">
    <property type="entry name" value="YVTN repeat-like/Quinoprotein amine dehydrogenase"/>
    <property type="match status" value="1"/>
</dbReference>
<sequence length="412" mass="45402">MKPSIKYFLFLSVLIFAIFSNKKVFAEEFWDIPAKQIVKSATGAKMVSDSTGKNVYIAYACISMNIKKSSDYGKSFSPSVELSSGVNLPNISTNDTGKYVYVIWAEDKNIFSSASSDYGVSFIDPIELFSCGVESLISEINIITNSTGEIVYAIWIDDYDEINLRVSTDFGTRFSDVIKIANGSNPHIITDPSGKNVLISFESDSIQVIASSDYGNSFSKPIQLDKAGENQMIAASNDTKNIYVVFEGENDNLQLSASSDFGANWYAPLTFLSDGSYSIDLVTNSSGRYVYFVWNDGNENIHMRASTDYGKGFSTINLNDTGTCPKIVTDSSGKYVFLIWVDSDYNTQFRASTDFGVSFDSAIKLTNNSQSMFTYPFITIDEKGKFIHILWNAQGGAINVIDGARLLSTNDS</sequence>
<gene>
    <name evidence="1" type="ORF">LCGC14_2004660</name>
</gene>
<evidence type="ECO:0008006" key="2">
    <source>
        <dbReference type="Google" id="ProtNLM"/>
    </source>
</evidence>
<evidence type="ECO:0000313" key="1">
    <source>
        <dbReference type="EMBL" id="KKL80447.1"/>
    </source>
</evidence>
<name>A0A0F9HZ66_9ZZZZ</name>
<organism evidence="1">
    <name type="scientific">marine sediment metagenome</name>
    <dbReference type="NCBI Taxonomy" id="412755"/>
    <lineage>
        <taxon>unclassified sequences</taxon>
        <taxon>metagenomes</taxon>
        <taxon>ecological metagenomes</taxon>
    </lineage>
</organism>
<comment type="caution">
    <text evidence="1">The sequence shown here is derived from an EMBL/GenBank/DDBJ whole genome shotgun (WGS) entry which is preliminary data.</text>
</comment>
<protein>
    <recommendedName>
        <fullName evidence="2">Sialidase domain-containing protein</fullName>
    </recommendedName>
</protein>
<dbReference type="CDD" id="cd15482">
    <property type="entry name" value="Sialidase_non-viral"/>
    <property type="match status" value="1"/>
</dbReference>
<dbReference type="InterPro" id="IPR036278">
    <property type="entry name" value="Sialidase_sf"/>
</dbReference>